<dbReference type="InterPro" id="IPR013121">
    <property type="entry name" value="Fe_red_NAD-bd_6"/>
</dbReference>
<dbReference type="SFLD" id="SFLDG01168">
    <property type="entry name" value="Ferric_reductase_subgroup_(FRE"/>
    <property type="match status" value="1"/>
</dbReference>
<dbReference type="PANTHER" id="PTHR11972">
    <property type="entry name" value="NADPH OXIDASE"/>
    <property type="match status" value="1"/>
</dbReference>
<dbReference type="InterPro" id="IPR013130">
    <property type="entry name" value="Fe3_Rdtase_TM_dom"/>
</dbReference>
<evidence type="ECO:0000256" key="4">
    <source>
        <dbReference type="ARBA" id="ARBA00022989"/>
    </source>
</evidence>
<dbReference type="GO" id="GO:0042554">
    <property type="term" value="P:superoxide anion generation"/>
    <property type="evidence" value="ECO:0007669"/>
    <property type="project" value="TreeGrafter"/>
</dbReference>
<keyword evidence="6" id="KW-0813">Transport</keyword>
<dbReference type="InterPro" id="IPR050369">
    <property type="entry name" value="RBOH/FRE"/>
</dbReference>
<dbReference type="SFLD" id="SFLDG01169">
    <property type="entry name" value="NADPH_oxidase_subgroup_(NOX)"/>
    <property type="match status" value="1"/>
</dbReference>
<dbReference type="PANTHER" id="PTHR11972:SF39">
    <property type="entry name" value="FAD-BINDING FR-TYPE DOMAIN-CONTAINING PROTEIN"/>
    <property type="match status" value="1"/>
</dbReference>
<keyword evidence="2 8" id="KW-0812">Transmembrane</keyword>
<dbReference type="InterPro" id="IPR013112">
    <property type="entry name" value="FAD-bd_8"/>
</dbReference>
<dbReference type="InterPro" id="IPR017927">
    <property type="entry name" value="FAD-bd_FR_type"/>
</dbReference>
<evidence type="ECO:0000256" key="6">
    <source>
        <dbReference type="ARBA" id="ARBA00023065"/>
    </source>
</evidence>
<dbReference type="GO" id="GO:0043020">
    <property type="term" value="C:NADPH oxidase complex"/>
    <property type="evidence" value="ECO:0007669"/>
    <property type="project" value="TreeGrafter"/>
</dbReference>
<keyword evidence="5" id="KW-0560">Oxidoreductase</keyword>
<protein>
    <recommendedName>
        <fullName evidence="9">FAD-binding FR-type domain-containing protein</fullName>
    </recommendedName>
</protein>
<dbReference type="AlphaFoldDB" id="A0A2S5B1I2"/>
<sequence>MTIVKRVQHELTGRRLVWNLLFYVGHVLVFVYGWLKQAQDERLAALNKLRFSVWTSRGAGLCLGIDGLFLVLPILRNAIRVVRPLVGWLVPLDEHVWMHRQFAYSLLFWTIVHTTAHYVNMIQVERSQVRKEAAWAILFTQPGGFTGHVMLVLMLLVYTTAHAKIRRQSYEAFWYTHHLVVAILFCLYIHAIGCFVRGALPGHPVRCLGYNSWTWTIWGGIAVVIERVIREVRACRATRITSVLLHPQGTIELRFIKSSLRYKSGQWVFLNVPRLSKFQWHPFTISSAPDDPYVSVHIRQIGDWTSGLGRLLGCSKEVAMALPVSGHRKSSILPLPFIETESLADKYVQDGIIDSDKGDFYDVTQDALQAAGTLPTLRVDGPFGAPSQDVFKAEVAVLIAAGIGITPFASVLKNIWYMQQQNRLGALRRVQLIWVVRDTESMGWFNAVLRQLEQAQSDPNFLKISLYLTQRVSPAMLANIAVHATSDDSMDAITGLSARTQFGRPDFTIFFDKLTTAIEKGFYLPGRESSLKTTVNVFFCGPDPMAKEIKAKVKRATSTSICFSFRKEQF</sequence>
<evidence type="ECO:0000256" key="5">
    <source>
        <dbReference type="ARBA" id="ARBA00023002"/>
    </source>
</evidence>
<evidence type="ECO:0000256" key="3">
    <source>
        <dbReference type="ARBA" id="ARBA00022982"/>
    </source>
</evidence>
<dbReference type="Proteomes" id="UP000237144">
    <property type="component" value="Unassembled WGS sequence"/>
</dbReference>
<dbReference type="PRINTS" id="PR00466">
    <property type="entry name" value="GP91PHOX"/>
</dbReference>
<dbReference type="InterPro" id="IPR017938">
    <property type="entry name" value="Riboflavin_synthase-like_b-brl"/>
</dbReference>
<feature type="transmembrane region" description="Helical" evidence="8">
    <location>
        <begin position="179"/>
        <end position="200"/>
    </location>
</feature>
<dbReference type="Pfam" id="PF08030">
    <property type="entry name" value="NAD_binding_6"/>
    <property type="match status" value="1"/>
</dbReference>
<keyword evidence="7 8" id="KW-0472">Membrane</keyword>
<dbReference type="Pfam" id="PF08022">
    <property type="entry name" value="FAD_binding_8"/>
    <property type="match status" value="1"/>
</dbReference>
<dbReference type="GO" id="GO:0016175">
    <property type="term" value="F:superoxide-generating NAD(P)H oxidase activity"/>
    <property type="evidence" value="ECO:0007669"/>
    <property type="project" value="TreeGrafter"/>
</dbReference>
<dbReference type="GO" id="GO:0006952">
    <property type="term" value="P:defense response"/>
    <property type="evidence" value="ECO:0007669"/>
    <property type="project" value="TreeGrafter"/>
</dbReference>
<dbReference type="SUPFAM" id="SSF52343">
    <property type="entry name" value="Ferredoxin reductase-like, C-terminal NADP-linked domain"/>
    <property type="match status" value="1"/>
</dbReference>
<dbReference type="GO" id="GO:0006811">
    <property type="term" value="P:monoatomic ion transport"/>
    <property type="evidence" value="ECO:0007669"/>
    <property type="project" value="UniProtKB-KW"/>
</dbReference>
<feature type="transmembrane region" description="Helical" evidence="8">
    <location>
        <begin position="102"/>
        <end position="121"/>
    </location>
</feature>
<dbReference type="EMBL" id="PJQD01000112">
    <property type="protein sequence ID" value="POY70642.1"/>
    <property type="molecule type" value="Genomic_DNA"/>
</dbReference>
<dbReference type="PROSITE" id="PS51384">
    <property type="entry name" value="FAD_FR"/>
    <property type="match status" value="1"/>
</dbReference>
<dbReference type="Gene3D" id="2.40.30.10">
    <property type="entry name" value="Translation factors"/>
    <property type="match status" value="1"/>
</dbReference>
<evidence type="ECO:0000256" key="2">
    <source>
        <dbReference type="ARBA" id="ARBA00022692"/>
    </source>
</evidence>
<evidence type="ECO:0000256" key="8">
    <source>
        <dbReference type="SAM" id="Phobius"/>
    </source>
</evidence>
<dbReference type="InterPro" id="IPR039261">
    <property type="entry name" value="FNR_nucleotide-bd"/>
</dbReference>
<dbReference type="CDD" id="cd06186">
    <property type="entry name" value="NOX_Duox_like_FAD_NADP"/>
    <property type="match status" value="1"/>
</dbReference>
<organism evidence="10 11">
    <name type="scientific">Rhodotorula taiwanensis</name>
    <dbReference type="NCBI Taxonomy" id="741276"/>
    <lineage>
        <taxon>Eukaryota</taxon>
        <taxon>Fungi</taxon>
        <taxon>Dikarya</taxon>
        <taxon>Basidiomycota</taxon>
        <taxon>Pucciniomycotina</taxon>
        <taxon>Microbotryomycetes</taxon>
        <taxon>Sporidiobolales</taxon>
        <taxon>Sporidiobolaceae</taxon>
        <taxon>Rhodotorula</taxon>
    </lineage>
</organism>
<comment type="subcellular location">
    <subcellularLocation>
        <location evidence="1">Membrane</location>
        <topology evidence="1">Multi-pass membrane protein</topology>
    </subcellularLocation>
</comment>
<keyword evidence="6" id="KW-0406">Ion transport</keyword>
<dbReference type="SUPFAM" id="SSF63380">
    <property type="entry name" value="Riboflavin synthase domain-like"/>
    <property type="match status" value="1"/>
</dbReference>
<evidence type="ECO:0000313" key="11">
    <source>
        <dbReference type="Proteomes" id="UP000237144"/>
    </source>
</evidence>
<evidence type="ECO:0000256" key="7">
    <source>
        <dbReference type="ARBA" id="ARBA00023136"/>
    </source>
</evidence>
<reference evidence="10 11" key="1">
    <citation type="journal article" date="2018" name="Front. Microbiol.">
        <title>Prospects for Fungal Bioremediation of Acidic Radioactive Waste Sites: Characterization and Genome Sequence of Rhodotorula taiwanensis MD1149.</title>
        <authorList>
            <person name="Tkavc R."/>
            <person name="Matrosova V.Y."/>
            <person name="Grichenko O.E."/>
            <person name="Gostincar C."/>
            <person name="Volpe R.P."/>
            <person name="Klimenkova P."/>
            <person name="Gaidamakova E.K."/>
            <person name="Zhou C.E."/>
            <person name="Stewart B.J."/>
            <person name="Lyman M.G."/>
            <person name="Malfatti S.A."/>
            <person name="Rubinfeld B."/>
            <person name="Courtot M."/>
            <person name="Singh J."/>
            <person name="Dalgard C.L."/>
            <person name="Hamilton T."/>
            <person name="Frey K.G."/>
            <person name="Gunde-Cimerman N."/>
            <person name="Dugan L."/>
            <person name="Daly M.J."/>
        </authorList>
    </citation>
    <scope>NUCLEOTIDE SEQUENCE [LARGE SCALE GENOMIC DNA]</scope>
    <source>
        <strain evidence="10 11">MD1149</strain>
    </source>
</reference>
<evidence type="ECO:0000256" key="1">
    <source>
        <dbReference type="ARBA" id="ARBA00004141"/>
    </source>
</evidence>
<accession>A0A2S5B1I2</accession>
<keyword evidence="11" id="KW-1185">Reference proteome</keyword>
<comment type="caution">
    <text evidence="10">The sequence shown here is derived from an EMBL/GenBank/DDBJ whole genome shotgun (WGS) entry which is preliminary data.</text>
</comment>
<dbReference type="STRING" id="741276.A0A2S5B1I2"/>
<feature type="transmembrane region" description="Helical" evidence="8">
    <location>
        <begin position="55"/>
        <end position="75"/>
    </location>
</feature>
<dbReference type="Gene3D" id="3.40.50.80">
    <property type="entry name" value="Nucleotide-binding domain of ferredoxin-NADP reductase (FNR) module"/>
    <property type="match status" value="1"/>
</dbReference>
<feature type="transmembrane region" description="Helical" evidence="8">
    <location>
        <begin position="133"/>
        <end position="158"/>
    </location>
</feature>
<dbReference type="InterPro" id="IPR000778">
    <property type="entry name" value="Cyt_b245_heavy_chain"/>
</dbReference>
<name>A0A2S5B1I2_9BASI</name>
<feature type="transmembrane region" description="Helical" evidence="8">
    <location>
        <begin position="16"/>
        <end position="35"/>
    </location>
</feature>
<feature type="domain" description="FAD-binding FR-type" evidence="9">
    <location>
        <begin position="227"/>
        <end position="334"/>
    </location>
</feature>
<keyword evidence="4 8" id="KW-1133">Transmembrane helix</keyword>
<evidence type="ECO:0000313" key="10">
    <source>
        <dbReference type="EMBL" id="POY70642.1"/>
    </source>
</evidence>
<dbReference type="OrthoDB" id="167398at2759"/>
<evidence type="ECO:0000259" key="9">
    <source>
        <dbReference type="PROSITE" id="PS51384"/>
    </source>
</evidence>
<proteinExistence type="predicted"/>
<dbReference type="SFLD" id="SFLDS00052">
    <property type="entry name" value="Ferric_Reductase_Domain"/>
    <property type="match status" value="1"/>
</dbReference>
<keyword evidence="3" id="KW-0249">Electron transport</keyword>
<dbReference type="Pfam" id="PF01794">
    <property type="entry name" value="Ferric_reduct"/>
    <property type="match status" value="1"/>
</dbReference>
<gene>
    <name evidence="10" type="ORF">BMF94_6348</name>
</gene>